<dbReference type="EMBL" id="ACGJ01002218">
    <property type="protein sequence ID" value="EET00870.1"/>
    <property type="molecule type" value="Genomic_DNA"/>
</dbReference>
<dbReference type="Proteomes" id="UP000002488">
    <property type="component" value="Unassembled WGS sequence"/>
</dbReference>
<dbReference type="AlphaFoldDB" id="C6LT00"/>
<organism evidence="2 3">
    <name type="scientific">Giardia intestinalis (strain ATCC 50581 / GS clone H7)</name>
    <name type="common">Giardia lamblia</name>
    <dbReference type="NCBI Taxonomy" id="598745"/>
    <lineage>
        <taxon>Eukaryota</taxon>
        <taxon>Metamonada</taxon>
        <taxon>Diplomonadida</taxon>
        <taxon>Hexamitidae</taxon>
        <taxon>Giardiinae</taxon>
        <taxon>Giardia</taxon>
    </lineage>
</organism>
<protein>
    <submittedName>
        <fullName evidence="2">Uncharacterized protein</fullName>
    </submittedName>
</protein>
<accession>C6LT00</accession>
<feature type="region of interest" description="Disordered" evidence="1">
    <location>
        <begin position="64"/>
        <end position="122"/>
    </location>
</feature>
<feature type="compositionally biased region" description="Low complexity" evidence="1">
    <location>
        <begin position="672"/>
        <end position="681"/>
    </location>
</feature>
<dbReference type="OrthoDB" id="10256465at2759"/>
<evidence type="ECO:0000313" key="3">
    <source>
        <dbReference type="Proteomes" id="UP000002488"/>
    </source>
</evidence>
<feature type="compositionally biased region" description="Polar residues" evidence="1">
    <location>
        <begin position="113"/>
        <end position="122"/>
    </location>
</feature>
<proteinExistence type="predicted"/>
<dbReference type="VEuPathDB" id="GiardiaDB:GL50581_1893"/>
<dbReference type="OMA" id="VESLWIN"/>
<name>C6LT00_GIAIB</name>
<evidence type="ECO:0000256" key="1">
    <source>
        <dbReference type="SAM" id="MobiDB-lite"/>
    </source>
</evidence>
<feature type="compositionally biased region" description="Basic and acidic residues" evidence="1">
    <location>
        <begin position="632"/>
        <end position="643"/>
    </location>
</feature>
<sequence>MFMLRLVTFINCLNINPCAPLLSRSEIVVCLSQLYLISDAPKWRCLVSYSHLLREVKIGRILPSMSTSPRQRSPRDPLPPQMPAPRARYNRRQRSVRQREDKRLYSRPRRNPSKTLQEPSVPTSAEVYTLVSPLASPLTPISSDLTRLERMRTRGLSPRKSSNHPMVHHHFLLPHSDTVVMSIVKLWDHLRIPFPEQQYATRSLIANEFLIIPYFKRLRALTTLLHAYNYCSKARAELLDRFRANLYDCSPRDSVVLDILRLRELTIFMVSLDNKAGTVVGRPISLAEISSKRGLNLEGLFFDECIFTEEAVATMMLATQFIRTMNLIQLQTLINIFFDKCISWYTPMNSLRDELTEYEDKARKIISLYFLLGLVADARFEGNILPALFMAHLNSIKGADIAAFRNELLALCDDGESLSPLTNKYHQTHVNIPLQPLFGLADHNASSSSSIKKVYAEQKQAPNNSFVNKVVTGNIMLTPSEAFHAILTSGFLKEISDEFLLFCKEMGHRLPLISAEPKNALVEVYRVAHSGQSTDTSDKSLNDPAIGVSVPSPLGVESLWINGPSYTEFSIDNAHDRSIEGTTGLNPVQLLGEEEYDLLGILNWPRVHVTPFLVEGASKLMKRLIANNIERRSKSLPVRDSKQVKPQKKRSPHDTKKVSSQHPQPPPPPPLVSTTVPPGSSKSVPLRPKFTRKVIISNALHDQSDIRAHQISKPDLTLEDLTDEPMNYVSNSEIREEVYEHNHNSNSEVDVHGQSVDDTELVLSADLTAIFLGHSSQTEESP</sequence>
<evidence type="ECO:0000313" key="2">
    <source>
        <dbReference type="EMBL" id="EET00870.1"/>
    </source>
</evidence>
<gene>
    <name evidence="2" type="ORF">GL50581_1893</name>
</gene>
<feature type="region of interest" description="Disordered" evidence="1">
    <location>
        <begin position="632"/>
        <end position="687"/>
    </location>
</feature>
<reference evidence="2 3" key="1">
    <citation type="journal article" date="2009" name="PLoS Pathog.">
        <title>Draft genome sequencing of giardia intestinalis assemblage B isolate GS: is human giardiasis caused by two different species?</title>
        <authorList>
            <person name="Franzen O."/>
            <person name="Jerlstrom-Hultqvist J."/>
            <person name="Castro E."/>
            <person name="Sherwood E."/>
            <person name="Ankarklev J."/>
            <person name="Reiner D.S."/>
            <person name="Palm D."/>
            <person name="Andersson J.O."/>
            <person name="Andersson B."/>
            <person name="Svard S.G."/>
        </authorList>
    </citation>
    <scope>NUCLEOTIDE SEQUENCE [LARGE SCALE GENOMIC DNA]</scope>
    <source>
        <strain evidence="3">ATCC 50581 / GS clone H7</strain>
    </source>
</reference>
<comment type="caution">
    <text evidence="2">The sequence shown here is derived from an EMBL/GenBank/DDBJ whole genome shotgun (WGS) entry which is preliminary data.</text>
</comment>